<dbReference type="InterPro" id="IPR035681">
    <property type="entry name" value="ComA-like_MBL"/>
</dbReference>
<dbReference type="AlphaFoldDB" id="A0A1G1VAD9"/>
<dbReference type="PANTHER" id="PTHR30619">
    <property type="entry name" value="DNA INTERNALIZATION/COMPETENCE PROTEIN COMEC/REC2"/>
    <property type="match status" value="1"/>
</dbReference>
<evidence type="ECO:0000259" key="1">
    <source>
        <dbReference type="Pfam" id="PF00753"/>
    </source>
</evidence>
<proteinExistence type="predicted"/>
<dbReference type="InterPro" id="IPR052159">
    <property type="entry name" value="Competence_DNA_uptake"/>
</dbReference>
<dbReference type="Proteomes" id="UP000178319">
    <property type="component" value="Unassembled WGS sequence"/>
</dbReference>
<reference evidence="2 3" key="1">
    <citation type="journal article" date="2016" name="Nat. Commun.">
        <title>Thousands of microbial genomes shed light on interconnected biogeochemical processes in an aquifer system.</title>
        <authorList>
            <person name="Anantharaman K."/>
            <person name="Brown C.T."/>
            <person name="Hug L.A."/>
            <person name="Sharon I."/>
            <person name="Castelle C.J."/>
            <person name="Probst A.J."/>
            <person name="Thomas B.C."/>
            <person name="Singh A."/>
            <person name="Wilkins M.J."/>
            <person name="Karaoz U."/>
            <person name="Brodie E.L."/>
            <person name="Williams K.H."/>
            <person name="Hubbard S.S."/>
            <person name="Banfield J.F."/>
        </authorList>
    </citation>
    <scope>NUCLEOTIDE SEQUENCE [LARGE SCALE GENOMIC DNA]</scope>
</reference>
<protein>
    <recommendedName>
        <fullName evidence="1">Metallo-beta-lactamase domain-containing protein</fullName>
    </recommendedName>
</protein>
<name>A0A1G1VAD9_9BACT</name>
<feature type="domain" description="Metallo-beta-lactamase" evidence="1">
    <location>
        <begin position="38"/>
        <end position="243"/>
    </location>
</feature>
<dbReference type="InterPro" id="IPR001279">
    <property type="entry name" value="Metallo-B-lactamas"/>
</dbReference>
<organism evidence="2 3">
    <name type="scientific">Candidatus Blackburnbacteria bacterium RIFCSPHIGHO2_02_FULL_44_20</name>
    <dbReference type="NCBI Taxonomy" id="1797516"/>
    <lineage>
        <taxon>Bacteria</taxon>
        <taxon>Candidatus Blackburniibacteriota</taxon>
    </lineage>
</organism>
<dbReference type="EMBL" id="MHBZ01000004">
    <property type="protein sequence ID" value="OGY12237.1"/>
    <property type="molecule type" value="Genomic_DNA"/>
</dbReference>
<dbReference type="SUPFAM" id="SSF56281">
    <property type="entry name" value="Metallo-hydrolase/oxidoreductase"/>
    <property type="match status" value="1"/>
</dbReference>
<dbReference type="InterPro" id="IPR036866">
    <property type="entry name" value="RibonucZ/Hydroxyglut_hydro"/>
</dbReference>
<dbReference type="Pfam" id="PF00753">
    <property type="entry name" value="Lactamase_B"/>
    <property type="match status" value="1"/>
</dbReference>
<evidence type="ECO:0000313" key="2">
    <source>
        <dbReference type="EMBL" id="OGY12237.1"/>
    </source>
</evidence>
<dbReference type="Gene3D" id="3.60.15.10">
    <property type="entry name" value="Ribonuclease Z/Hydroxyacylglutathione hydrolase-like"/>
    <property type="match status" value="1"/>
</dbReference>
<sequence length="288" mass="31733">MPPQWKILFSTLSTASLLLLLSLLKLSDNRLHLVFCNVGQGDGILIYQKTTQVIVDGGPDNSILSCLGRHMPFWDRKIEYVILTNSDLDHYGGLIEVVKRYKVEGFGTSGVQKEDIEFQTLVKELADRKIPVTNLSEKTDLRAGSMAFDTVWPKETSVLGASTFLKGQAVNENSLVFTLSYGSFDALLTGDIIPPGTDEAVSLARIHLASLEILKVPHHGSKNGLTKNMVESARPGLAVVSVGKNNRYGHPHQETLDLLKGLKTLRTDLNGEIEITTNGKDWSYKTQN</sequence>
<gene>
    <name evidence="2" type="ORF">A3D26_02190</name>
</gene>
<accession>A0A1G1VAD9</accession>
<evidence type="ECO:0000313" key="3">
    <source>
        <dbReference type="Proteomes" id="UP000178319"/>
    </source>
</evidence>
<dbReference type="CDD" id="cd07731">
    <property type="entry name" value="ComA-like_MBL-fold"/>
    <property type="match status" value="1"/>
</dbReference>
<comment type="caution">
    <text evidence="2">The sequence shown here is derived from an EMBL/GenBank/DDBJ whole genome shotgun (WGS) entry which is preliminary data.</text>
</comment>
<dbReference type="STRING" id="1797516.A3D26_02190"/>
<dbReference type="PANTHER" id="PTHR30619:SF1">
    <property type="entry name" value="RECOMBINATION PROTEIN 2"/>
    <property type="match status" value="1"/>
</dbReference>